<sequence length="82" mass="9107">MTAMARRMQEGQWHRDRGSHKPGTTSPLPSYENGMAALPEGQHRHDRRSHKCGAEILPHNHQSRIVTVPEGQFIAMAAGRAA</sequence>
<organism evidence="2 3">
    <name type="scientific">Kibdelosporangium aridum</name>
    <dbReference type="NCBI Taxonomy" id="2030"/>
    <lineage>
        <taxon>Bacteria</taxon>
        <taxon>Bacillati</taxon>
        <taxon>Actinomycetota</taxon>
        <taxon>Actinomycetes</taxon>
        <taxon>Pseudonocardiales</taxon>
        <taxon>Pseudonocardiaceae</taxon>
        <taxon>Kibdelosporangium</taxon>
    </lineage>
</organism>
<protein>
    <submittedName>
        <fullName evidence="2">Uncharacterized protein</fullName>
    </submittedName>
</protein>
<evidence type="ECO:0000313" key="2">
    <source>
        <dbReference type="EMBL" id="SMD24987.1"/>
    </source>
</evidence>
<proteinExistence type="predicted"/>
<name>A0A1W2FSP7_KIBAR</name>
<dbReference type="EMBL" id="FWXV01000011">
    <property type="protein sequence ID" value="SMD24987.1"/>
    <property type="molecule type" value="Genomic_DNA"/>
</dbReference>
<evidence type="ECO:0000313" key="3">
    <source>
        <dbReference type="Proteomes" id="UP000192674"/>
    </source>
</evidence>
<evidence type="ECO:0000256" key="1">
    <source>
        <dbReference type="SAM" id="MobiDB-lite"/>
    </source>
</evidence>
<feature type="region of interest" description="Disordered" evidence="1">
    <location>
        <begin position="1"/>
        <end position="49"/>
    </location>
</feature>
<dbReference type="RefSeq" id="WP_143447009.1">
    <property type="nucleotide sequence ID" value="NZ_FWXV01000011.1"/>
</dbReference>
<feature type="compositionally biased region" description="Basic and acidic residues" evidence="1">
    <location>
        <begin position="7"/>
        <end position="16"/>
    </location>
</feature>
<accession>A0A1W2FSP7</accession>
<reference evidence="2 3" key="1">
    <citation type="submission" date="2017-04" db="EMBL/GenBank/DDBJ databases">
        <authorList>
            <person name="Afonso C.L."/>
            <person name="Miller P.J."/>
            <person name="Scott M.A."/>
            <person name="Spackman E."/>
            <person name="Goraichik I."/>
            <person name="Dimitrov K.M."/>
            <person name="Suarez D.L."/>
            <person name="Swayne D.E."/>
        </authorList>
    </citation>
    <scope>NUCLEOTIDE SEQUENCE [LARGE SCALE GENOMIC DNA]</scope>
    <source>
        <strain evidence="2 3">DSM 43828</strain>
    </source>
</reference>
<gene>
    <name evidence="2" type="ORF">SAMN05661093_08852</name>
</gene>
<dbReference type="AlphaFoldDB" id="A0A1W2FSP7"/>
<keyword evidence="3" id="KW-1185">Reference proteome</keyword>
<dbReference type="Proteomes" id="UP000192674">
    <property type="component" value="Unassembled WGS sequence"/>
</dbReference>